<dbReference type="Gene3D" id="3.20.20.80">
    <property type="entry name" value="Glycosidases"/>
    <property type="match status" value="1"/>
</dbReference>
<dbReference type="GO" id="GO:0004566">
    <property type="term" value="F:beta-glucuronidase activity"/>
    <property type="evidence" value="ECO:0007669"/>
    <property type="project" value="UniProtKB-EC"/>
</dbReference>
<evidence type="ECO:0000256" key="3">
    <source>
        <dbReference type="ARBA" id="ARBA00012761"/>
    </source>
</evidence>
<dbReference type="SUPFAM" id="SSF49303">
    <property type="entry name" value="beta-Galactosidase/glucuronidase domain"/>
    <property type="match status" value="1"/>
</dbReference>
<keyword evidence="11" id="KW-1185">Reference proteome</keyword>
<evidence type="ECO:0000256" key="2">
    <source>
        <dbReference type="ARBA" id="ARBA00007401"/>
    </source>
</evidence>
<comment type="caution">
    <text evidence="10">The sequence shown here is derived from an EMBL/GenBank/DDBJ whole genome shotgun (WGS) entry which is preliminary data.</text>
</comment>
<dbReference type="Proteomes" id="UP001519460">
    <property type="component" value="Unassembled WGS sequence"/>
</dbReference>
<dbReference type="PANTHER" id="PTHR10066:SF67">
    <property type="entry name" value="BETA-GLUCURONIDASE"/>
    <property type="match status" value="1"/>
</dbReference>
<reference evidence="10 11" key="1">
    <citation type="journal article" date="2023" name="Sci. Data">
        <title>Genome assembly of the Korean intertidal mud-creeper Batillaria attramentaria.</title>
        <authorList>
            <person name="Patra A.K."/>
            <person name="Ho P.T."/>
            <person name="Jun S."/>
            <person name="Lee S.J."/>
            <person name="Kim Y."/>
            <person name="Won Y.J."/>
        </authorList>
    </citation>
    <scope>NUCLEOTIDE SEQUENCE [LARGE SCALE GENOMIC DNA]</scope>
    <source>
        <strain evidence="10">Wonlab-2016</strain>
    </source>
</reference>
<dbReference type="InterPro" id="IPR008979">
    <property type="entry name" value="Galactose-bd-like_sf"/>
</dbReference>
<evidence type="ECO:0000313" key="11">
    <source>
        <dbReference type="Proteomes" id="UP001519460"/>
    </source>
</evidence>
<dbReference type="InterPro" id="IPR006102">
    <property type="entry name" value="Ig-like_GH2"/>
</dbReference>
<dbReference type="EMBL" id="JACVVK020000060">
    <property type="protein sequence ID" value="KAK7497279.1"/>
    <property type="molecule type" value="Genomic_DNA"/>
</dbReference>
<feature type="non-terminal residue" evidence="10">
    <location>
        <position position="682"/>
    </location>
</feature>
<dbReference type="InterPro" id="IPR006103">
    <property type="entry name" value="Glyco_hydro_2_cat"/>
</dbReference>
<dbReference type="InterPro" id="IPR006101">
    <property type="entry name" value="Glyco_hydro_2"/>
</dbReference>
<protein>
    <recommendedName>
        <fullName evidence="4">Beta-glucuronidase</fullName>
        <ecNumber evidence="3">3.2.1.31</ecNumber>
    </recommendedName>
</protein>
<evidence type="ECO:0000256" key="4">
    <source>
        <dbReference type="ARBA" id="ARBA00016205"/>
    </source>
</evidence>
<dbReference type="InterPro" id="IPR017853">
    <property type="entry name" value="GH"/>
</dbReference>
<evidence type="ECO:0000259" key="9">
    <source>
        <dbReference type="Pfam" id="PF02837"/>
    </source>
</evidence>
<evidence type="ECO:0000256" key="1">
    <source>
        <dbReference type="ARBA" id="ARBA00003025"/>
    </source>
</evidence>
<feature type="domain" description="Glycosyl hydrolases family 2 sugar binding" evidence="9">
    <location>
        <begin position="13"/>
        <end position="192"/>
    </location>
</feature>
<feature type="domain" description="Glycoside hydrolase family 2 catalytic" evidence="8">
    <location>
        <begin position="292"/>
        <end position="578"/>
    </location>
</feature>
<dbReference type="NCBIfam" id="NF007538">
    <property type="entry name" value="PRK10150.1"/>
    <property type="match status" value="1"/>
</dbReference>
<dbReference type="AlphaFoldDB" id="A0ABD0LCJ9"/>
<dbReference type="Pfam" id="PF02837">
    <property type="entry name" value="Glyco_hydro_2_N"/>
    <property type="match status" value="1"/>
</dbReference>
<dbReference type="Pfam" id="PF00703">
    <property type="entry name" value="Glyco_hydro_2"/>
    <property type="match status" value="1"/>
</dbReference>
<accession>A0ABD0LCJ9</accession>
<dbReference type="PRINTS" id="PR00132">
    <property type="entry name" value="GLHYDRLASE2"/>
</dbReference>
<dbReference type="SUPFAM" id="SSF51445">
    <property type="entry name" value="(Trans)glycosidases"/>
    <property type="match status" value="1"/>
</dbReference>
<dbReference type="FunFam" id="2.60.120.260:FF:000027">
    <property type="entry name" value="Beta-glucuronidase"/>
    <property type="match status" value="1"/>
</dbReference>
<dbReference type="Gene3D" id="2.60.40.10">
    <property type="entry name" value="Immunoglobulins"/>
    <property type="match status" value="1"/>
</dbReference>
<dbReference type="FunFam" id="3.20.20.80:FF:000080">
    <property type="entry name" value="Beta-glucuronidase UidA"/>
    <property type="match status" value="1"/>
</dbReference>
<dbReference type="Pfam" id="PF02836">
    <property type="entry name" value="Glyco_hydro_2_C"/>
    <property type="match status" value="1"/>
</dbReference>
<gene>
    <name evidence="10" type="ORF">BaRGS_00011573</name>
</gene>
<keyword evidence="5" id="KW-0378">Hydrolase</keyword>
<name>A0ABD0LCJ9_9CAEN</name>
<sequence>MLYPRDSESRQVKVLDGMWNFLLDTSPSRDQSFTNQWWERPLAEWGSLIPMPVPSSYNDITSEKSVRDFVGWAWYETTFYVPAAWKDLVVSLRFGSAHYNTVVWVNGEQVMTHEGGHLPFEASINNAVNWEGAANRLTVAINNTLTPTTLPPGSIQWMTGPKYPAGYFKQNLQMDFFNYAGIHRHVHLYTRPTTYVDDINIVTDFQGTQGTVNYEVMLAGTNPSGVGVKVNVLDAGGKVVSSGAGSSGQLIIPDVKLWWPYTETTGTPAYMYTLEVTAGDDVYRQPFGVRTVKVAPGQLMINNKPFYCRGVGKHEDADIRGKGLDYPLIARDFSMFKWLGANCFRTAVYPYAEEIMDQADQQGIVVIDESPGVGIGVNNMGEANVAHHKAVMEELVQRDKNRPSAVIWSVANEPSSDAPAAENYFREVISHTRSVDPAKRPVTFVTSRDYNTDRAVHYVDLICVNRYFGWYSDTGHSELVELQLDLDLEMWRKTFPTKPIIISEYGAGAVPGLHMVCKTQARAEGEPAVAFTEDYQVELMAEYHKTFDKYRGQFLTGEMVWTFADFMTDQNPTRVVGNKKDLALTIHDFALTVHDFALTNHAFALTNHDLALTIHDFAVTNHDFAETNHDFALTTHDFALTTEGFALTIHSLALSIPTRMAKSSLIICVVLCLVIHTSVVSS</sequence>
<dbReference type="PANTHER" id="PTHR10066">
    <property type="entry name" value="BETA-GLUCURONIDASE"/>
    <property type="match status" value="1"/>
</dbReference>
<proteinExistence type="inferred from homology"/>
<evidence type="ECO:0000313" key="10">
    <source>
        <dbReference type="EMBL" id="KAK7497279.1"/>
    </source>
</evidence>
<dbReference type="InterPro" id="IPR013783">
    <property type="entry name" value="Ig-like_fold"/>
</dbReference>
<feature type="domain" description="Glycoside hydrolase family 2 immunoglobulin-like beta-sandwich" evidence="7">
    <location>
        <begin position="194"/>
        <end position="290"/>
    </location>
</feature>
<keyword evidence="6" id="KW-0326">Glycosidase</keyword>
<evidence type="ECO:0000259" key="8">
    <source>
        <dbReference type="Pfam" id="PF02836"/>
    </source>
</evidence>
<evidence type="ECO:0000256" key="6">
    <source>
        <dbReference type="ARBA" id="ARBA00023295"/>
    </source>
</evidence>
<dbReference type="InterPro" id="IPR036156">
    <property type="entry name" value="Beta-gal/glucu_dom_sf"/>
</dbReference>
<dbReference type="EC" id="3.2.1.31" evidence="3"/>
<dbReference type="InterPro" id="IPR006104">
    <property type="entry name" value="Glyco_hydro_2_N"/>
</dbReference>
<evidence type="ECO:0000259" key="7">
    <source>
        <dbReference type="Pfam" id="PF00703"/>
    </source>
</evidence>
<dbReference type="SUPFAM" id="SSF49785">
    <property type="entry name" value="Galactose-binding domain-like"/>
    <property type="match status" value="1"/>
</dbReference>
<dbReference type="Gene3D" id="2.60.120.260">
    <property type="entry name" value="Galactose-binding domain-like"/>
    <property type="match status" value="1"/>
</dbReference>
<organism evidence="10 11">
    <name type="scientific">Batillaria attramentaria</name>
    <dbReference type="NCBI Taxonomy" id="370345"/>
    <lineage>
        <taxon>Eukaryota</taxon>
        <taxon>Metazoa</taxon>
        <taxon>Spiralia</taxon>
        <taxon>Lophotrochozoa</taxon>
        <taxon>Mollusca</taxon>
        <taxon>Gastropoda</taxon>
        <taxon>Caenogastropoda</taxon>
        <taxon>Sorbeoconcha</taxon>
        <taxon>Cerithioidea</taxon>
        <taxon>Batillariidae</taxon>
        <taxon>Batillaria</taxon>
    </lineage>
</organism>
<comment type="similarity">
    <text evidence="2">Belongs to the glycosyl hydrolase 2 family.</text>
</comment>
<evidence type="ECO:0000256" key="5">
    <source>
        <dbReference type="ARBA" id="ARBA00022801"/>
    </source>
</evidence>
<comment type="function">
    <text evidence="1">Plays an important role in the degradation of dermatan and keratan sulfates.</text>
</comment>